<evidence type="ECO:0000256" key="3">
    <source>
        <dbReference type="ARBA" id="ARBA00023027"/>
    </source>
</evidence>
<dbReference type="Proteomes" id="UP001642482">
    <property type="component" value="Unassembled WGS sequence"/>
</dbReference>
<keyword evidence="3" id="KW-0520">NAD</keyword>
<feature type="domain" description="D-isomer specific 2-hydroxyacid dehydrogenase NAD-binding" evidence="6">
    <location>
        <begin position="141"/>
        <end position="311"/>
    </location>
</feature>
<evidence type="ECO:0000313" key="8">
    <source>
        <dbReference type="Proteomes" id="UP001642482"/>
    </source>
</evidence>
<dbReference type="Pfam" id="PF00389">
    <property type="entry name" value="2-Hacid_dh"/>
    <property type="match status" value="1"/>
</dbReference>
<dbReference type="InterPro" id="IPR006140">
    <property type="entry name" value="D-isomer_DH_NAD-bd"/>
</dbReference>
<dbReference type="Pfam" id="PF02826">
    <property type="entry name" value="2-Hacid_dh_C"/>
    <property type="match status" value="1"/>
</dbReference>
<evidence type="ECO:0000256" key="4">
    <source>
        <dbReference type="RuleBase" id="RU003719"/>
    </source>
</evidence>
<protein>
    <recommendedName>
        <fullName evidence="9">Glycerate dehydrogenase</fullName>
    </recommendedName>
</protein>
<dbReference type="CDD" id="cd05198">
    <property type="entry name" value="formate_dh_like"/>
    <property type="match status" value="1"/>
</dbReference>
<evidence type="ECO:0000313" key="7">
    <source>
        <dbReference type="EMBL" id="CAK7236956.1"/>
    </source>
</evidence>
<evidence type="ECO:0008006" key="9">
    <source>
        <dbReference type="Google" id="ProtNLM"/>
    </source>
</evidence>
<dbReference type="EMBL" id="CAWUHD010000172">
    <property type="protein sequence ID" value="CAK7236956.1"/>
    <property type="molecule type" value="Genomic_DNA"/>
</dbReference>
<evidence type="ECO:0000256" key="1">
    <source>
        <dbReference type="ARBA" id="ARBA00005854"/>
    </source>
</evidence>
<keyword evidence="2 4" id="KW-0560">Oxidoreductase</keyword>
<dbReference type="SUPFAM" id="SSF52283">
    <property type="entry name" value="Formate/glycerate dehydrogenase catalytic domain-like"/>
    <property type="match status" value="1"/>
</dbReference>
<feature type="domain" description="D-isomer specific 2-hydroxyacid dehydrogenase catalytic" evidence="5">
    <location>
        <begin position="58"/>
        <end position="359"/>
    </location>
</feature>
<reference evidence="7 8" key="1">
    <citation type="submission" date="2024-01" db="EMBL/GenBank/DDBJ databases">
        <authorList>
            <person name="Allen C."/>
            <person name="Tagirdzhanova G."/>
        </authorList>
    </citation>
    <scope>NUCLEOTIDE SEQUENCE [LARGE SCALE GENOMIC DNA]</scope>
</reference>
<proteinExistence type="inferred from homology"/>
<name>A0ABP0D0C1_9PEZI</name>
<gene>
    <name evidence="7" type="ORF">SEUCBS140593_009794</name>
</gene>
<dbReference type="Gene3D" id="3.40.50.720">
    <property type="entry name" value="NAD(P)-binding Rossmann-like Domain"/>
    <property type="match status" value="2"/>
</dbReference>
<dbReference type="InterPro" id="IPR006139">
    <property type="entry name" value="D-isomer_2_OHA_DH_cat_dom"/>
</dbReference>
<sequence>MAHSLTNGGVNTAAASPASLVSAVHDPPLPQHLNIVALETFFTPLPPLIIPKPHTYTLTEYERTSAAQVAERIKDADIVITTVVPIRASALSATNAPKLRLIAVMASGTDSVDLAACTERGIRVLNSPNCNSVAVAEHVLSLYLATRRSLVPVMRALGEDEWATRGSVMTRAYAVDAPPRSCRDETVGIIGYGGVGQTIAKLFGALDMNIIVSGRRGAPSGGNGDRVPFEEVLQRASVIVVCCPLVPETRNLIGAAEFAQMQPDAIIINVARGGIVGEQALVDALRQRRIAGAGIDVYDHEPASTKSSPIVAAAAEGDLNLITTGHTAWVAASTRANYQRVVQENVERFIRGTVDADRVKA</sequence>
<evidence type="ECO:0000259" key="5">
    <source>
        <dbReference type="Pfam" id="PF00389"/>
    </source>
</evidence>
<evidence type="ECO:0000259" key="6">
    <source>
        <dbReference type="Pfam" id="PF02826"/>
    </source>
</evidence>
<comment type="similarity">
    <text evidence="1 4">Belongs to the D-isomer specific 2-hydroxyacid dehydrogenase family.</text>
</comment>
<dbReference type="PANTHER" id="PTHR43761">
    <property type="entry name" value="D-ISOMER SPECIFIC 2-HYDROXYACID DEHYDROGENASE FAMILY PROTEIN (AFU_ORTHOLOGUE AFUA_1G13630)"/>
    <property type="match status" value="1"/>
</dbReference>
<dbReference type="InterPro" id="IPR050418">
    <property type="entry name" value="D-iso_2-hydroxyacid_DH_PdxB"/>
</dbReference>
<dbReference type="SUPFAM" id="SSF51735">
    <property type="entry name" value="NAD(P)-binding Rossmann-fold domains"/>
    <property type="match status" value="1"/>
</dbReference>
<dbReference type="PANTHER" id="PTHR43761:SF1">
    <property type="entry name" value="D-ISOMER SPECIFIC 2-HYDROXYACID DEHYDROGENASE CATALYTIC DOMAIN-CONTAINING PROTEIN-RELATED"/>
    <property type="match status" value="1"/>
</dbReference>
<keyword evidence="8" id="KW-1185">Reference proteome</keyword>
<evidence type="ECO:0000256" key="2">
    <source>
        <dbReference type="ARBA" id="ARBA00023002"/>
    </source>
</evidence>
<comment type="caution">
    <text evidence="7">The sequence shown here is derived from an EMBL/GenBank/DDBJ whole genome shotgun (WGS) entry which is preliminary data.</text>
</comment>
<dbReference type="InterPro" id="IPR036291">
    <property type="entry name" value="NAD(P)-bd_dom_sf"/>
</dbReference>
<organism evidence="7 8">
    <name type="scientific">Sporothrix eucalyptigena</name>
    <dbReference type="NCBI Taxonomy" id="1812306"/>
    <lineage>
        <taxon>Eukaryota</taxon>
        <taxon>Fungi</taxon>
        <taxon>Dikarya</taxon>
        <taxon>Ascomycota</taxon>
        <taxon>Pezizomycotina</taxon>
        <taxon>Sordariomycetes</taxon>
        <taxon>Sordariomycetidae</taxon>
        <taxon>Ophiostomatales</taxon>
        <taxon>Ophiostomataceae</taxon>
        <taxon>Sporothrix</taxon>
    </lineage>
</organism>
<accession>A0ABP0D0C1</accession>